<dbReference type="Gene3D" id="1.10.730.10">
    <property type="entry name" value="Isoleucyl-tRNA Synthetase, Domain 1"/>
    <property type="match status" value="2"/>
</dbReference>
<dbReference type="HAMAP" id="MF_00049_B">
    <property type="entry name" value="Leu_tRNA_synth_B"/>
    <property type="match status" value="1"/>
</dbReference>
<feature type="domain" description="Methionyl/Leucyl tRNA synthetase" evidence="13">
    <location>
        <begin position="44"/>
        <end position="193"/>
    </location>
</feature>
<evidence type="ECO:0000256" key="9">
    <source>
        <dbReference type="HAMAP-Rule" id="MF_00049"/>
    </source>
</evidence>
<dbReference type="CDD" id="cd00812">
    <property type="entry name" value="LeuRS_core"/>
    <property type="match status" value="1"/>
</dbReference>
<dbReference type="InterPro" id="IPR009080">
    <property type="entry name" value="tRNAsynth_Ia_anticodon-bd"/>
</dbReference>
<evidence type="ECO:0000256" key="5">
    <source>
        <dbReference type="ARBA" id="ARBA00022840"/>
    </source>
</evidence>
<evidence type="ECO:0000256" key="3">
    <source>
        <dbReference type="ARBA" id="ARBA00022598"/>
    </source>
</evidence>
<dbReference type="GO" id="GO:0004823">
    <property type="term" value="F:leucine-tRNA ligase activity"/>
    <property type="evidence" value="ECO:0007669"/>
    <property type="project" value="UniProtKB-UniRule"/>
</dbReference>
<evidence type="ECO:0000259" key="14">
    <source>
        <dbReference type="Pfam" id="PF13603"/>
    </source>
</evidence>
<sequence>MIKTKYKTYDDFQKNGGENAWQKIWEKQKLNQAEDFAKKEKKYILVEFPYPSGAGLHVGHVRSYTALDIMSRMLRLQGYNVLYPMGWDAFGLPTENYAIKNKIHPRIATEQNIATFKKQMKNLGLSFDWSREIDTTDPKYYRWTQWIFLQLYKKGLAYKKKMPINWCPSCKIGLAHEEVVDGKCERCGAEVEQREKEQWILGITKYADRLIKDLDTVDYLDKIKTQQVNWIGKSEGAELKFEVRSLPAMQSIALQAGKKLEKKEYITVFTTRPDTLFGATYMVLAPEHPLIKNLESNIYNYSEVKKYIEKAKNKSELQRTSLDKEKTGVELKGIKAINPANNEEIPVWIADYVLASYGTGAIMAVPAHDERDFEFAKKFNLEIIEVISGGNIRKEAYAGVGKLVNSGEFDGLDSEEAKKVITKKVGGKLKTQYKLRDWVFSRQHYWGEPIPMVYCEKCKWVPIPEKDLPVELPDVKHYEPTDTGESPLAAIKDWVNTKCPKCGGPAKRETDTMPNWAGSSWYFLRYCDPKNNKAFADAEKLKYWLPVDLYNGGMEHTTLHLLYSRFWNKFLYDCGLVPISEPYAKRVSHGMVLAEDGKKMSKSLGNVVNPDEVVNNVGADSLRLYEMFMGPFADTIPWSTEGVKGVRRFLEKVWSLREKVETQNNVETHCNASLRTRLHKTIKKVTEDIKEMKFNTAVSAMMIFVNEAQKEGISKDDFKKFLIILAPFAPHIAAELFSQLGNKESIFKQSWPSYDENLIKDKTIKLAIQVNGKLRDTMEAAADITDAEAKEKALASEKVQKWTEGKEIVKVIVVKNRLVNVVVK</sequence>
<accession>A0A1F5TMA0</accession>
<dbReference type="InterPro" id="IPR014729">
    <property type="entry name" value="Rossmann-like_a/b/a_fold"/>
</dbReference>
<dbReference type="Proteomes" id="UP000177939">
    <property type="component" value="Unassembled WGS sequence"/>
</dbReference>
<dbReference type="GO" id="GO:0005829">
    <property type="term" value="C:cytosol"/>
    <property type="evidence" value="ECO:0007669"/>
    <property type="project" value="TreeGrafter"/>
</dbReference>
<dbReference type="EC" id="6.1.1.4" evidence="9"/>
<keyword evidence="7 9" id="KW-0030">Aminoacyl-tRNA synthetase</keyword>
<dbReference type="Pfam" id="PF00133">
    <property type="entry name" value="tRNA-synt_1"/>
    <property type="match status" value="1"/>
</dbReference>
<dbReference type="PROSITE" id="PS00178">
    <property type="entry name" value="AA_TRNA_LIGASE_I"/>
    <property type="match status" value="1"/>
</dbReference>
<comment type="caution">
    <text evidence="15">The sequence shown here is derived from an EMBL/GenBank/DDBJ whole genome shotgun (WGS) entry which is preliminary data.</text>
</comment>
<dbReference type="PANTHER" id="PTHR43740">
    <property type="entry name" value="LEUCYL-TRNA SYNTHETASE"/>
    <property type="match status" value="1"/>
</dbReference>
<dbReference type="InterPro" id="IPR001412">
    <property type="entry name" value="aa-tRNA-synth_I_CS"/>
</dbReference>
<dbReference type="SUPFAM" id="SSF47323">
    <property type="entry name" value="Anticodon-binding domain of a subclass of class I aminoacyl-tRNA synthetases"/>
    <property type="match status" value="1"/>
</dbReference>
<evidence type="ECO:0000256" key="4">
    <source>
        <dbReference type="ARBA" id="ARBA00022741"/>
    </source>
</evidence>
<evidence type="ECO:0000256" key="1">
    <source>
        <dbReference type="ARBA" id="ARBA00005594"/>
    </source>
</evidence>
<protein>
    <recommendedName>
        <fullName evidence="9">Leucine--tRNA ligase</fullName>
        <ecNumber evidence="9">6.1.1.4</ecNumber>
    </recommendedName>
    <alternativeName>
        <fullName evidence="9">Leucyl-tRNA synthetase</fullName>
        <shortName evidence="9">LeuRS</shortName>
    </alternativeName>
</protein>
<dbReference type="FunFam" id="3.40.50.620:FF:000003">
    <property type="entry name" value="Leucine--tRNA ligase"/>
    <property type="match status" value="1"/>
</dbReference>
<name>A0A1F5TMA0_9BACT</name>
<dbReference type="GO" id="GO:0002161">
    <property type="term" value="F:aminoacyl-tRNA deacylase activity"/>
    <property type="evidence" value="ECO:0007669"/>
    <property type="project" value="InterPro"/>
</dbReference>
<feature type="short sequence motif" description="'KMSKS' region" evidence="9">
    <location>
        <begin position="599"/>
        <end position="603"/>
    </location>
</feature>
<dbReference type="InterPro" id="IPR013155">
    <property type="entry name" value="M/V/L/I-tRNA-synth_anticd-bd"/>
</dbReference>
<comment type="subcellular location">
    <subcellularLocation>
        <location evidence="9">Cytoplasm</location>
    </subcellularLocation>
</comment>
<evidence type="ECO:0000256" key="2">
    <source>
        <dbReference type="ARBA" id="ARBA00022490"/>
    </source>
</evidence>
<keyword evidence="5 9" id="KW-0067">ATP-binding</keyword>
<keyword evidence="2 9" id="KW-0963">Cytoplasm</keyword>
<dbReference type="InterPro" id="IPR002300">
    <property type="entry name" value="aa-tRNA-synth_Ia"/>
</dbReference>
<dbReference type="Gene3D" id="3.40.50.620">
    <property type="entry name" value="HUPs"/>
    <property type="match status" value="2"/>
</dbReference>
<feature type="domain" description="Aminoacyl-tRNA synthetase class Ia" evidence="11">
    <location>
        <begin position="435"/>
        <end position="626"/>
    </location>
</feature>
<dbReference type="PANTHER" id="PTHR43740:SF2">
    <property type="entry name" value="LEUCINE--TRNA LIGASE, MITOCHONDRIAL"/>
    <property type="match status" value="1"/>
</dbReference>
<dbReference type="NCBIfam" id="TIGR00396">
    <property type="entry name" value="leuS_bact"/>
    <property type="match status" value="1"/>
</dbReference>
<dbReference type="EMBL" id="MFGL01000032">
    <property type="protein sequence ID" value="OGF40075.1"/>
    <property type="molecule type" value="Genomic_DNA"/>
</dbReference>
<evidence type="ECO:0000256" key="6">
    <source>
        <dbReference type="ARBA" id="ARBA00022917"/>
    </source>
</evidence>
<organism evidence="15 16">
    <name type="scientific">Candidatus Falkowbacteria bacterium RIFOXYC2_FULL_47_12</name>
    <dbReference type="NCBI Taxonomy" id="1798004"/>
    <lineage>
        <taxon>Bacteria</taxon>
        <taxon>Candidatus Falkowiibacteriota</taxon>
    </lineage>
</organism>
<dbReference type="FunFam" id="1.10.730.10:FF:000011">
    <property type="entry name" value="Leucine--tRNA ligase chloroplastic/mitochondrial"/>
    <property type="match status" value="1"/>
</dbReference>
<dbReference type="InterPro" id="IPR009008">
    <property type="entry name" value="Val/Leu/Ile-tRNA-synth_edit"/>
</dbReference>
<comment type="similarity">
    <text evidence="1 9 10">Belongs to the class-I aminoacyl-tRNA synthetase family.</text>
</comment>
<evidence type="ECO:0000259" key="13">
    <source>
        <dbReference type="Pfam" id="PF09334"/>
    </source>
</evidence>
<evidence type="ECO:0000259" key="11">
    <source>
        <dbReference type="Pfam" id="PF00133"/>
    </source>
</evidence>
<dbReference type="SUPFAM" id="SSF52374">
    <property type="entry name" value="Nucleotidylyl transferase"/>
    <property type="match status" value="1"/>
</dbReference>
<dbReference type="GO" id="GO:0005524">
    <property type="term" value="F:ATP binding"/>
    <property type="evidence" value="ECO:0007669"/>
    <property type="project" value="UniProtKB-UniRule"/>
</dbReference>
<dbReference type="Pfam" id="PF13603">
    <property type="entry name" value="tRNA-synt_1_2"/>
    <property type="match status" value="1"/>
</dbReference>
<feature type="domain" description="Methionyl/Valyl/Leucyl/Isoleucyl-tRNA synthetase anticodon-binding" evidence="12">
    <location>
        <begin position="674"/>
        <end position="784"/>
    </location>
</feature>
<comment type="catalytic activity">
    <reaction evidence="8 9">
        <text>tRNA(Leu) + L-leucine + ATP = L-leucyl-tRNA(Leu) + AMP + diphosphate</text>
        <dbReference type="Rhea" id="RHEA:11688"/>
        <dbReference type="Rhea" id="RHEA-COMP:9613"/>
        <dbReference type="Rhea" id="RHEA-COMP:9622"/>
        <dbReference type="ChEBI" id="CHEBI:30616"/>
        <dbReference type="ChEBI" id="CHEBI:33019"/>
        <dbReference type="ChEBI" id="CHEBI:57427"/>
        <dbReference type="ChEBI" id="CHEBI:78442"/>
        <dbReference type="ChEBI" id="CHEBI:78494"/>
        <dbReference type="ChEBI" id="CHEBI:456215"/>
        <dbReference type="EC" id="6.1.1.4"/>
    </reaction>
</comment>
<reference evidence="15 16" key="1">
    <citation type="journal article" date="2016" name="Nat. Commun.">
        <title>Thousands of microbial genomes shed light on interconnected biogeochemical processes in an aquifer system.</title>
        <authorList>
            <person name="Anantharaman K."/>
            <person name="Brown C.T."/>
            <person name="Hug L.A."/>
            <person name="Sharon I."/>
            <person name="Castelle C.J."/>
            <person name="Probst A.J."/>
            <person name="Thomas B.C."/>
            <person name="Singh A."/>
            <person name="Wilkins M.J."/>
            <person name="Karaoz U."/>
            <person name="Brodie E.L."/>
            <person name="Williams K.H."/>
            <person name="Hubbard S.S."/>
            <person name="Banfield J.F."/>
        </authorList>
    </citation>
    <scope>NUCLEOTIDE SEQUENCE [LARGE SCALE GENOMIC DNA]</scope>
</reference>
<keyword evidence="4 9" id="KW-0547">Nucleotide-binding</keyword>
<dbReference type="FunFam" id="3.40.50.620:FF:000056">
    <property type="entry name" value="Leucine--tRNA ligase"/>
    <property type="match status" value="1"/>
</dbReference>
<evidence type="ECO:0000313" key="15">
    <source>
        <dbReference type="EMBL" id="OGF40075.1"/>
    </source>
</evidence>
<evidence type="ECO:0000256" key="7">
    <source>
        <dbReference type="ARBA" id="ARBA00023146"/>
    </source>
</evidence>
<keyword evidence="6 9" id="KW-0648">Protein biosynthesis</keyword>
<feature type="domain" description="Leucyl-tRNA synthetase editing" evidence="14">
    <location>
        <begin position="229"/>
        <end position="424"/>
    </location>
</feature>
<evidence type="ECO:0000256" key="8">
    <source>
        <dbReference type="ARBA" id="ARBA00047469"/>
    </source>
</evidence>
<dbReference type="InterPro" id="IPR002302">
    <property type="entry name" value="Leu-tRNA-ligase"/>
</dbReference>
<dbReference type="PRINTS" id="PR00985">
    <property type="entry name" value="TRNASYNTHLEU"/>
</dbReference>
<dbReference type="GO" id="GO:0006429">
    <property type="term" value="P:leucyl-tRNA aminoacylation"/>
    <property type="evidence" value="ECO:0007669"/>
    <property type="project" value="UniProtKB-UniRule"/>
</dbReference>
<dbReference type="InterPro" id="IPR025709">
    <property type="entry name" value="Leu_tRNA-synth_edit"/>
</dbReference>
<dbReference type="Pfam" id="PF09334">
    <property type="entry name" value="tRNA-synt_1g"/>
    <property type="match status" value="1"/>
</dbReference>
<dbReference type="CDD" id="cd07958">
    <property type="entry name" value="Anticodon_Ia_Leu_BEm"/>
    <property type="match status" value="1"/>
</dbReference>
<dbReference type="InterPro" id="IPR015413">
    <property type="entry name" value="Methionyl/Leucyl_tRNA_Synth"/>
</dbReference>
<dbReference type="Gene3D" id="3.10.20.590">
    <property type="match status" value="1"/>
</dbReference>
<evidence type="ECO:0000259" key="12">
    <source>
        <dbReference type="Pfam" id="PF08264"/>
    </source>
</evidence>
<proteinExistence type="inferred from homology"/>
<comment type="caution">
    <text evidence="9">Lacks conserved residue(s) required for the propagation of feature annotation.</text>
</comment>
<gene>
    <name evidence="9" type="primary">leuS</name>
    <name evidence="15" type="ORF">A2477_04820</name>
</gene>
<evidence type="ECO:0000313" key="16">
    <source>
        <dbReference type="Proteomes" id="UP000177939"/>
    </source>
</evidence>
<dbReference type="AlphaFoldDB" id="A0A1F5TMA0"/>
<feature type="binding site" evidence="9">
    <location>
        <position position="602"/>
    </location>
    <ligand>
        <name>ATP</name>
        <dbReference type="ChEBI" id="CHEBI:30616"/>
    </ligand>
</feature>
<keyword evidence="3 9" id="KW-0436">Ligase</keyword>
<evidence type="ECO:0000256" key="10">
    <source>
        <dbReference type="RuleBase" id="RU363035"/>
    </source>
</evidence>
<dbReference type="SUPFAM" id="SSF50677">
    <property type="entry name" value="ValRS/IleRS/LeuRS editing domain"/>
    <property type="match status" value="1"/>
</dbReference>
<dbReference type="Pfam" id="PF08264">
    <property type="entry name" value="Anticodon_1"/>
    <property type="match status" value="1"/>
</dbReference>